<accession>A0ABW7LJQ0</accession>
<dbReference type="Gene3D" id="1.10.101.10">
    <property type="entry name" value="PGBD-like superfamily/PGBD"/>
    <property type="match status" value="1"/>
</dbReference>
<sequence>MPFTVEQARPTLVLIGKNESGCSYTIVYGGIPKAQRPADLRKMTISEVLAWQREVVNAGSASSAAGYYQIIRKTLQASYEPAGMALASLFDEAGQDKLGMYLLAGRGFQKFLDGKLSEDDMMIGLAKEWASFPVPHDMQGASRWVKEGQSYYAGDGLNKAHATTSEVRAALRQSKSLYGNPARPLLKLGDKGDDVRDLQMLLAARGLYRWAVDGDFGQRTDATVRYFQAIEGLTIDGKAWTQVWTALGV</sequence>
<gene>
    <name evidence="2" type="ORF">ACHFJ0_05150</name>
</gene>
<dbReference type="InterPro" id="IPR023346">
    <property type="entry name" value="Lysozyme-like_dom_sf"/>
</dbReference>
<protein>
    <submittedName>
        <fullName evidence="2">Peptidoglycan-binding protein</fullName>
    </submittedName>
</protein>
<comment type="caution">
    <text evidence="2">The sequence shown here is derived from an EMBL/GenBank/DDBJ whole genome shotgun (WGS) entry which is preliminary data.</text>
</comment>
<reference evidence="2 3" key="1">
    <citation type="submission" date="2024-10" db="EMBL/GenBank/DDBJ databases">
        <title>Paracoccus drimophilus sp. nov., a novel bacterium from corn roots in Hunan.</title>
        <authorList>
            <person name="Li X."/>
        </authorList>
    </citation>
    <scope>NUCLEOTIDE SEQUENCE [LARGE SCALE GENOMIC DNA]</scope>
    <source>
        <strain evidence="2 3">NGMCC 1.201697</strain>
    </source>
</reference>
<dbReference type="Proteomes" id="UP001609376">
    <property type="component" value="Unassembled WGS sequence"/>
</dbReference>
<organism evidence="2 3">
    <name type="scientific">Paracoccus broussonetiae subsp. drimophilus</name>
    <dbReference type="NCBI Taxonomy" id="3373869"/>
    <lineage>
        <taxon>Bacteria</taxon>
        <taxon>Pseudomonadati</taxon>
        <taxon>Pseudomonadota</taxon>
        <taxon>Alphaproteobacteria</taxon>
        <taxon>Rhodobacterales</taxon>
        <taxon>Paracoccaceae</taxon>
        <taxon>Paracoccus</taxon>
        <taxon>Paracoccus broussonetiae</taxon>
    </lineage>
</organism>
<dbReference type="EMBL" id="JBIMPR010000003">
    <property type="protein sequence ID" value="MFH5773618.1"/>
    <property type="molecule type" value="Genomic_DNA"/>
</dbReference>
<feature type="domain" description="Peptidoglycan binding-like" evidence="1">
    <location>
        <begin position="192"/>
        <end position="247"/>
    </location>
</feature>
<dbReference type="InterPro" id="IPR036366">
    <property type="entry name" value="PGBDSf"/>
</dbReference>
<name>A0ABW7LJQ0_9RHOB</name>
<dbReference type="InterPro" id="IPR002477">
    <property type="entry name" value="Peptidoglycan-bd-like"/>
</dbReference>
<evidence type="ECO:0000313" key="3">
    <source>
        <dbReference type="Proteomes" id="UP001609376"/>
    </source>
</evidence>
<dbReference type="SUPFAM" id="SSF53955">
    <property type="entry name" value="Lysozyme-like"/>
    <property type="match status" value="1"/>
</dbReference>
<proteinExistence type="predicted"/>
<dbReference type="Gene3D" id="1.10.530.10">
    <property type="match status" value="1"/>
</dbReference>
<dbReference type="InterPro" id="IPR036365">
    <property type="entry name" value="PGBD-like_sf"/>
</dbReference>
<evidence type="ECO:0000259" key="1">
    <source>
        <dbReference type="Pfam" id="PF01471"/>
    </source>
</evidence>
<dbReference type="Pfam" id="PF01471">
    <property type="entry name" value="PG_binding_1"/>
    <property type="match status" value="1"/>
</dbReference>
<dbReference type="RefSeq" id="WP_395132482.1">
    <property type="nucleotide sequence ID" value="NZ_JBIMPR010000003.1"/>
</dbReference>
<evidence type="ECO:0000313" key="2">
    <source>
        <dbReference type="EMBL" id="MFH5773618.1"/>
    </source>
</evidence>
<keyword evidence="3" id="KW-1185">Reference proteome</keyword>
<dbReference type="SUPFAM" id="SSF47090">
    <property type="entry name" value="PGBD-like"/>
    <property type="match status" value="1"/>
</dbReference>